<comment type="caution">
    <text evidence="8">The sequence shown here is derived from an EMBL/GenBank/DDBJ whole genome shotgun (WGS) entry which is preliminary data.</text>
</comment>
<dbReference type="Pfam" id="PF13639">
    <property type="entry name" value="zf-RING_2"/>
    <property type="match status" value="1"/>
</dbReference>
<keyword evidence="6" id="KW-0812">Transmembrane</keyword>
<feature type="transmembrane region" description="Helical" evidence="6">
    <location>
        <begin position="338"/>
        <end position="361"/>
    </location>
</feature>
<dbReference type="GO" id="GO:0016567">
    <property type="term" value="P:protein ubiquitination"/>
    <property type="evidence" value="ECO:0007669"/>
    <property type="project" value="TreeGrafter"/>
</dbReference>
<evidence type="ECO:0000313" key="9">
    <source>
        <dbReference type="Proteomes" id="UP001333110"/>
    </source>
</evidence>
<proteinExistence type="predicted"/>
<dbReference type="Proteomes" id="UP001333110">
    <property type="component" value="Unassembled WGS sequence"/>
</dbReference>
<dbReference type="SUPFAM" id="SSF57850">
    <property type="entry name" value="RING/U-box"/>
    <property type="match status" value="1"/>
</dbReference>
<name>A0AAN7RUZ9_MYCAM</name>
<keyword evidence="3" id="KW-0862">Zinc</keyword>
<keyword evidence="1" id="KW-0479">Metal-binding</keyword>
<dbReference type="EMBL" id="JAUNZN010000020">
    <property type="protein sequence ID" value="KAK4809836.1"/>
    <property type="molecule type" value="Genomic_DNA"/>
</dbReference>
<keyword evidence="2 4" id="KW-0863">Zinc-finger</keyword>
<dbReference type="InterPro" id="IPR001841">
    <property type="entry name" value="Znf_RING"/>
</dbReference>
<dbReference type="PROSITE" id="PS50089">
    <property type="entry name" value="ZF_RING_2"/>
    <property type="match status" value="1"/>
</dbReference>
<feature type="region of interest" description="Disordered" evidence="5">
    <location>
        <begin position="79"/>
        <end position="156"/>
    </location>
</feature>
<feature type="transmembrane region" description="Helical" evidence="6">
    <location>
        <begin position="312"/>
        <end position="331"/>
    </location>
</feature>
<protein>
    <recommendedName>
        <fullName evidence="7">RING-type domain-containing protein</fullName>
    </recommendedName>
</protein>
<gene>
    <name evidence="8" type="ORF">QYF61_021296</name>
</gene>
<dbReference type="InterPro" id="IPR017907">
    <property type="entry name" value="Znf_RING_CS"/>
</dbReference>
<dbReference type="PANTHER" id="PTHR22791:SF28">
    <property type="entry name" value="E3 UBIQUITIN-PROTEIN LIGASE RNF186"/>
    <property type="match status" value="1"/>
</dbReference>
<dbReference type="InterPro" id="IPR051435">
    <property type="entry name" value="RING_finger_E3_ubiq-ligases"/>
</dbReference>
<dbReference type="GO" id="GO:0061630">
    <property type="term" value="F:ubiquitin protein ligase activity"/>
    <property type="evidence" value="ECO:0007669"/>
    <property type="project" value="TreeGrafter"/>
</dbReference>
<keyword evidence="6" id="KW-0472">Membrane</keyword>
<dbReference type="AlphaFoldDB" id="A0AAN7RUZ9"/>
<keyword evidence="9" id="KW-1185">Reference proteome</keyword>
<feature type="domain" description="RING-type" evidence="7">
    <location>
        <begin position="197"/>
        <end position="243"/>
    </location>
</feature>
<evidence type="ECO:0000256" key="6">
    <source>
        <dbReference type="SAM" id="Phobius"/>
    </source>
</evidence>
<evidence type="ECO:0000313" key="8">
    <source>
        <dbReference type="EMBL" id="KAK4809836.1"/>
    </source>
</evidence>
<evidence type="ECO:0000256" key="4">
    <source>
        <dbReference type="PROSITE-ProRule" id="PRU00175"/>
    </source>
</evidence>
<dbReference type="SMART" id="SM00184">
    <property type="entry name" value="RING"/>
    <property type="match status" value="1"/>
</dbReference>
<organism evidence="8 9">
    <name type="scientific">Mycteria americana</name>
    <name type="common">Wood stork</name>
    <dbReference type="NCBI Taxonomy" id="33587"/>
    <lineage>
        <taxon>Eukaryota</taxon>
        <taxon>Metazoa</taxon>
        <taxon>Chordata</taxon>
        <taxon>Craniata</taxon>
        <taxon>Vertebrata</taxon>
        <taxon>Euteleostomi</taxon>
        <taxon>Archelosauria</taxon>
        <taxon>Archosauria</taxon>
        <taxon>Dinosauria</taxon>
        <taxon>Saurischia</taxon>
        <taxon>Theropoda</taxon>
        <taxon>Coelurosauria</taxon>
        <taxon>Aves</taxon>
        <taxon>Neognathae</taxon>
        <taxon>Neoaves</taxon>
        <taxon>Aequornithes</taxon>
        <taxon>Ciconiiformes</taxon>
        <taxon>Ciconiidae</taxon>
        <taxon>Mycteria</taxon>
    </lineage>
</organism>
<dbReference type="PROSITE" id="PS00518">
    <property type="entry name" value="ZF_RING_1"/>
    <property type="match status" value="1"/>
</dbReference>
<evidence type="ECO:0000256" key="2">
    <source>
        <dbReference type="ARBA" id="ARBA00022771"/>
    </source>
</evidence>
<dbReference type="InterPro" id="IPR013083">
    <property type="entry name" value="Znf_RING/FYVE/PHD"/>
</dbReference>
<sequence length="381" mass="42790">MKLCVSLFSQVTSNRTRGNGPKLCQRRFRLDIRKNFFTERVVKHLNRLPREVMESPSLEELKKHKGRPTALRFTSMEKSTDELNHENGSTAPGVPQAEKDSPVPTVEGAAEMSRAGPLTENTADVKRLGCTEERIKEMERPSGTEQDSPNAFKPAISERDCPNSKPLVMLTNSNSPKVCSFEVNHQCSTTTSVDMDCLVCFNKYNIYRVPKLLDCQHAFCAVCLKLILRKEESAWIITCPLCRKVTSVSGGLIRTLQNKGDIMEQLENSDSHPEVHVSAIGLDSNSWTQTSHDALHRDENAPADNRLAIQRLVLLLLLVVILTILILPFIYSGLIKWVICLMLTLGLVMSMVLCCTPKFYWRCNRDSLTSCNKETHITAIA</sequence>
<evidence type="ECO:0000256" key="1">
    <source>
        <dbReference type="ARBA" id="ARBA00022723"/>
    </source>
</evidence>
<dbReference type="Gene3D" id="3.30.40.10">
    <property type="entry name" value="Zinc/RING finger domain, C3HC4 (zinc finger)"/>
    <property type="match status" value="1"/>
</dbReference>
<evidence type="ECO:0000256" key="5">
    <source>
        <dbReference type="SAM" id="MobiDB-lite"/>
    </source>
</evidence>
<dbReference type="GO" id="GO:0008270">
    <property type="term" value="F:zinc ion binding"/>
    <property type="evidence" value="ECO:0007669"/>
    <property type="project" value="UniProtKB-KW"/>
</dbReference>
<keyword evidence="6" id="KW-1133">Transmembrane helix</keyword>
<evidence type="ECO:0000256" key="3">
    <source>
        <dbReference type="ARBA" id="ARBA00022833"/>
    </source>
</evidence>
<accession>A0AAN7RUZ9</accession>
<reference evidence="8 9" key="1">
    <citation type="journal article" date="2023" name="J. Hered.">
        <title>Chromosome-level genome of the wood stork (Mycteria americana) provides insight into avian chromosome evolution.</title>
        <authorList>
            <person name="Flamio R. Jr."/>
            <person name="Ramstad K.M."/>
        </authorList>
    </citation>
    <scope>NUCLEOTIDE SEQUENCE [LARGE SCALE GENOMIC DNA]</scope>
    <source>
        <strain evidence="8">JAX WOST 10</strain>
    </source>
</reference>
<evidence type="ECO:0000259" key="7">
    <source>
        <dbReference type="PROSITE" id="PS50089"/>
    </source>
</evidence>
<feature type="compositionally biased region" description="Basic and acidic residues" evidence="5">
    <location>
        <begin position="123"/>
        <end position="142"/>
    </location>
</feature>
<dbReference type="PANTHER" id="PTHR22791">
    <property type="entry name" value="RING-TYPE DOMAIN-CONTAINING PROTEIN"/>
    <property type="match status" value="1"/>
</dbReference>